<dbReference type="Proteomes" id="UP000623467">
    <property type="component" value="Unassembled WGS sequence"/>
</dbReference>
<feature type="region of interest" description="Disordered" evidence="1">
    <location>
        <begin position="66"/>
        <end position="245"/>
    </location>
</feature>
<organism evidence="2 3">
    <name type="scientific">Mycena sanguinolenta</name>
    <dbReference type="NCBI Taxonomy" id="230812"/>
    <lineage>
        <taxon>Eukaryota</taxon>
        <taxon>Fungi</taxon>
        <taxon>Dikarya</taxon>
        <taxon>Basidiomycota</taxon>
        <taxon>Agaricomycotina</taxon>
        <taxon>Agaricomycetes</taxon>
        <taxon>Agaricomycetidae</taxon>
        <taxon>Agaricales</taxon>
        <taxon>Marasmiineae</taxon>
        <taxon>Mycenaceae</taxon>
        <taxon>Mycena</taxon>
    </lineage>
</organism>
<proteinExistence type="predicted"/>
<evidence type="ECO:0000313" key="2">
    <source>
        <dbReference type="EMBL" id="KAF7361373.1"/>
    </source>
</evidence>
<feature type="compositionally biased region" description="Low complexity" evidence="1">
    <location>
        <begin position="161"/>
        <end position="173"/>
    </location>
</feature>
<feature type="compositionally biased region" description="Acidic residues" evidence="1">
    <location>
        <begin position="401"/>
        <end position="410"/>
    </location>
</feature>
<sequence length="610" mass="65339">MSKGFPWTVFSANTLRPMVSDIVRFGGYPSSQYRLNKEESLTLLENIEKHGLEVALKELKPAIDGPAAKTSIGKRKHPEEEEASDLDIGESISRPLRKRGRPQKASQSNDNAILETVSAPAATRSRRNPDVGPGEGLTTRRQAAQAQAEKVPATRSSKPLAQAPRKTAPAAKKTQPRGNKRTVSHTNAKPTSTGKKFFDGVEIMKRPQSQVGKGKGKEREMRDDQAELDACSDTDAEGEVEVDDKMEVEETASSILENSNKENISLTDIANADTDVDAEGEEVLLPQGDEVPLPGGQEVSIPDGQEVSIPDGQEVPISDGQEVSIPDGQEVSIPDGQEVSIPDGQEVSIPDGQEVSIPDGQEVSIPDGQEVSIPDGQEVSISDGQEVSLLDGQGVPRPDGEEVPLPDGEEVSLHESEALEIGSPAPEMAIDEILLRESEVREIGSPAPEITVDGIEAARPKGQDALIPDVPEIGSPAPQIAIEPTDDQIEEARLNHDVMAFDIGSPAPEISIEPMAEDDGEEIQFEPMDGVTVVQVEGNGHTEEGGFLHARPRPRLEIQRAGTPLNPEYSIEVFSPGSVQHDSDDEMWVTRGINGTSLQAAGGGLNALDW</sequence>
<accession>A0A8H6YK62</accession>
<dbReference type="OrthoDB" id="3048779at2759"/>
<name>A0A8H6YK62_9AGAR</name>
<dbReference type="EMBL" id="JACAZH010000008">
    <property type="protein sequence ID" value="KAF7361373.1"/>
    <property type="molecule type" value="Genomic_DNA"/>
</dbReference>
<evidence type="ECO:0000313" key="3">
    <source>
        <dbReference type="Proteomes" id="UP000623467"/>
    </source>
</evidence>
<dbReference type="AlphaFoldDB" id="A0A8H6YK62"/>
<comment type="caution">
    <text evidence="2">The sequence shown here is derived from an EMBL/GenBank/DDBJ whole genome shotgun (WGS) entry which is preliminary data.</text>
</comment>
<gene>
    <name evidence="2" type="ORF">MSAN_01170100</name>
</gene>
<evidence type="ECO:0000256" key="1">
    <source>
        <dbReference type="SAM" id="MobiDB-lite"/>
    </source>
</evidence>
<keyword evidence="3" id="KW-1185">Reference proteome</keyword>
<reference evidence="2" key="1">
    <citation type="submission" date="2020-05" db="EMBL/GenBank/DDBJ databases">
        <title>Mycena genomes resolve the evolution of fungal bioluminescence.</title>
        <authorList>
            <person name="Tsai I.J."/>
        </authorList>
    </citation>
    <scope>NUCLEOTIDE SEQUENCE</scope>
    <source>
        <strain evidence="2">160909Yilan</strain>
    </source>
</reference>
<feature type="compositionally biased region" description="Basic and acidic residues" evidence="1">
    <location>
        <begin position="215"/>
        <end position="225"/>
    </location>
</feature>
<protein>
    <submittedName>
        <fullName evidence="2">Uncharacterized protein</fullName>
    </submittedName>
</protein>
<feature type="compositionally biased region" description="Polar residues" evidence="1">
    <location>
        <begin position="184"/>
        <end position="194"/>
    </location>
</feature>
<feature type="compositionally biased region" description="Basic and acidic residues" evidence="1">
    <location>
        <begin position="196"/>
        <end position="205"/>
    </location>
</feature>
<feature type="region of interest" description="Disordered" evidence="1">
    <location>
        <begin position="271"/>
        <end position="425"/>
    </location>
</feature>
<feature type="compositionally biased region" description="Acidic residues" evidence="1">
    <location>
        <begin position="226"/>
        <end position="245"/>
    </location>
</feature>
<feature type="compositionally biased region" description="Basic residues" evidence="1">
    <location>
        <begin position="174"/>
        <end position="183"/>
    </location>
</feature>